<dbReference type="Pfam" id="PF01103">
    <property type="entry name" value="Omp85"/>
    <property type="match status" value="1"/>
</dbReference>
<comment type="subcellular location">
    <subcellularLocation>
        <location evidence="1">Membrane</location>
    </subcellularLocation>
</comment>
<dbReference type="RefSeq" id="WP_184018690.1">
    <property type="nucleotide sequence ID" value="NZ_JACHFD010000010.1"/>
</dbReference>
<proteinExistence type="predicted"/>
<dbReference type="Proteomes" id="UP000557717">
    <property type="component" value="Unassembled WGS sequence"/>
</dbReference>
<keyword evidence="3" id="KW-0812">Transmembrane</keyword>
<dbReference type="InterPro" id="IPR000184">
    <property type="entry name" value="Bac_surfAg_D15"/>
</dbReference>
<evidence type="ECO:0000256" key="2">
    <source>
        <dbReference type="ARBA" id="ARBA00022452"/>
    </source>
</evidence>
<evidence type="ECO:0000256" key="3">
    <source>
        <dbReference type="ARBA" id="ARBA00022692"/>
    </source>
</evidence>
<sequence length="662" mass="72441">MKPSLPITAALLLPLCAIAKDTEIRVIGAKSISEGELLSALAGRLDHIRNNPATPPRAADAAFLIEQTLHNAGFNQATLYWKILSPELIQIRIEEGPRDLLGSIEVLGIPNKHLYETLVDLFKLRPSQRATGFSDIPLEEGDDEEGMALMQRQMQSLGFYHSKISVASRTNNPDTGKVDFVIKIDSGPMAVIAPPQLEGQMAPGTREALTSVTGQPASTANLNLLRSKVEQTYQNEGFLRAEVRMRLDAWDNQVRPQFTVTEGEQLILHDIRIAGTEKTNPERITIRLQDLKGVPIDGNLARDRISDLVSTGAFSSVRTDLENVAPGQVDALITIAEADARGISTHVGFDSYEGALVGAGYYDRNLWGRILNLSSGFEASQRSLLGEVSISDPWIRGSDLSGKVRLFANTRDNEGYDVLRMGLEGGVVWPITEAYDLEASIGWSYNHLTEDGLFPSELGETSYQNPFIRLSQKLDHRDNPVLPTKGWHIETPLELGAAIGNESSSYAKLGVESSYHHPIGSGGQLSLGFRNHLLIPLSGADRLPIDLRLFNGGARSVRSFRERELGPWSYTGYPVGGQASWVANVEYSQLIAGPMRAVAFVDAGGLTRKWEDFGFDDPKIAIGLGLRLDLPIGPVRFEYGHNLTRDGHDPSGTFHFAIGTAF</sequence>
<evidence type="ECO:0000256" key="1">
    <source>
        <dbReference type="ARBA" id="ARBA00004370"/>
    </source>
</evidence>
<feature type="domain" description="Bacterial surface antigen (D15)" evidence="5">
    <location>
        <begin position="365"/>
        <end position="662"/>
    </location>
</feature>
<evidence type="ECO:0000256" key="4">
    <source>
        <dbReference type="ARBA" id="ARBA00023136"/>
    </source>
</evidence>
<evidence type="ECO:0000313" key="6">
    <source>
        <dbReference type="EMBL" id="MBB5352008.1"/>
    </source>
</evidence>
<name>A0A840VBF4_9BACT</name>
<dbReference type="Gene3D" id="3.10.20.310">
    <property type="entry name" value="membrane protein fhac"/>
    <property type="match status" value="1"/>
</dbReference>
<dbReference type="GO" id="GO:0019867">
    <property type="term" value="C:outer membrane"/>
    <property type="evidence" value="ECO:0007669"/>
    <property type="project" value="InterPro"/>
</dbReference>
<dbReference type="Gene3D" id="2.40.160.50">
    <property type="entry name" value="membrane protein fhac: a member of the omp85/tpsb transporter family"/>
    <property type="match status" value="1"/>
</dbReference>
<dbReference type="EMBL" id="JACHFD010000010">
    <property type="protein sequence ID" value="MBB5352008.1"/>
    <property type="molecule type" value="Genomic_DNA"/>
</dbReference>
<reference evidence="6 7" key="1">
    <citation type="submission" date="2020-08" db="EMBL/GenBank/DDBJ databases">
        <title>Genomic Encyclopedia of Type Strains, Phase IV (KMG-IV): sequencing the most valuable type-strain genomes for metagenomic binning, comparative biology and taxonomic classification.</title>
        <authorList>
            <person name="Goeker M."/>
        </authorList>
    </citation>
    <scope>NUCLEOTIDE SEQUENCE [LARGE SCALE GENOMIC DNA]</scope>
    <source>
        <strain evidence="6 7">YC6886</strain>
    </source>
</reference>
<accession>A0A840VBF4</accession>
<keyword evidence="7" id="KW-1185">Reference proteome</keyword>
<evidence type="ECO:0000313" key="7">
    <source>
        <dbReference type="Proteomes" id="UP000557717"/>
    </source>
</evidence>
<keyword evidence="4" id="KW-0472">Membrane</keyword>
<dbReference type="InterPro" id="IPR039910">
    <property type="entry name" value="D15-like"/>
</dbReference>
<protein>
    <submittedName>
        <fullName evidence="6">Outer membrane protein assembly factor BamA</fullName>
    </submittedName>
</protein>
<comment type="caution">
    <text evidence="6">The sequence shown here is derived from an EMBL/GenBank/DDBJ whole genome shotgun (WGS) entry which is preliminary data.</text>
</comment>
<dbReference type="PANTHER" id="PTHR12815">
    <property type="entry name" value="SORTING AND ASSEMBLY MACHINERY SAMM50 PROTEIN FAMILY MEMBER"/>
    <property type="match status" value="1"/>
</dbReference>
<keyword evidence="2" id="KW-1134">Transmembrane beta strand</keyword>
<gene>
    <name evidence="6" type="ORF">HNR46_002249</name>
</gene>
<organism evidence="6 7">
    <name type="scientific">Haloferula luteola</name>
    <dbReference type="NCBI Taxonomy" id="595692"/>
    <lineage>
        <taxon>Bacteria</taxon>
        <taxon>Pseudomonadati</taxon>
        <taxon>Verrucomicrobiota</taxon>
        <taxon>Verrucomicrobiia</taxon>
        <taxon>Verrucomicrobiales</taxon>
        <taxon>Verrucomicrobiaceae</taxon>
        <taxon>Haloferula</taxon>
    </lineage>
</organism>
<dbReference type="AlphaFoldDB" id="A0A840VBF4"/>
<dbReference type="PANTHER" id="PTHR12815:SF18">
    <property type="entry name" value="SORTING AND ASSEMBLY MACHINERY COMPONENT 50 HOMOLOG"/>
    <property type="match status" value="1"/>
</dbReference>
<evidence type="ECO:0000259" key="5">
    <source>
        <dbReference type="Pfam" id="PF01103"/>
    </source>
</evidence>